<comment type="caution">
    <text evidence="7">The sequence shown here is derived from an EMBL/GenBank/DDBJ whole genome shotgun (WGS) entry which is preliminary data.</text>
</comment>
<comment type="subcellular location">
    <subcellularLocation>
        <location evidence="1">Membrane</location>
    </subcellularLocation>
</comment>
<reference evidence="8" key="1">
    <citation type="journal article" date="2017" name="Plant J.">
        <title>The pomegranate (Punica granatum L.) genome and the genomics of punicalagin biosynthesis.</title>
        <authorList>
            <person name="Qin G."/>
            <person name="Xu C."/>
            <person name="Ming R."/>
            <person name="Tang H."/>
            <person name="Guyot R."/>
            <person name="Kramer E.M."/>
            <person name="Hu Y."/>
            <person name="Yi X."/>
            <person name="Qi Y."/>
            <person name="Xu X."/>
            <person name="Gao Z."/>
            <person name="Pan H."/>
            <person name="Jian J."/>
            <person name="Tian Y."/>
            <person name="Yue Z."/>
            <person name="Xu Y."/>
        </authorList>
    </citation>
    <scope>NUCLEOTIDE SEQUENCE [LARGE SCALE GENOMIC DNA]</scope>
    <source>
        <strain evidence="8">cv. Dabenzi</strain>
    </source>
</reference>
<keyword evidence="3" id="KW-0732">Signal</keyword>
<dbReference type="InterPro" id="IPR001611">
    <property type="entry name" value="Leu-rich_rpt"/>
</dbReference>
<sequence length="172" mass="18532">MTTIRGQVGTVHLLLRELGGALFIVFFGNQGEALLLWKRSLNGSLEALYDWDPTNVSPCGWFGISCSPDGQVEGLVLQEIDLLGAVPTNLSSLSSSLNRLVLTGTNLTGSIPREIGVLAELNYLDLSDNALSGLIPAELCALPKLEQLYLNSNHLEIDPSPNREPNKTMTTA</sequence>
<evidence type="ECO:0000256" key="1">
    <source>
        <dbReference type="ARBA" id="ARBA00004370"/>
    </source>
</evidence>
<gene>
    <name evidence="7" type="ORF">CDL15_Pgr013089</name>
</gene>
<dbReference type="FunFam" id="3.80.10.10:FF:000400">
    <property type="entry name" value="Nuclear pore complex protein NUP107"/>
    <property type="match status" value="1"/>
</dbReference>
<dbReference type="InterPro" id="IPR013210">
    <property type="entry name" value="LRR_N_plant-typ"/>
</dbReference>
<proteinExistence type="predicted"/>
<evidence type="ECO:0000256" key="2">
    <source>
        <dbReference type="ARBA" id="ARBA00022614"/>
    </source>
</evidence>
<evidence type="ECO:0000313" key="7">
    <source>
        <dbReference type="EMBL" id="OWM72621.1"/>
    </source>
</evidence>
<dbReference type="Pfam" id="PF08263">
    <property type="entry name" value="LRRNT_2"/>
    <property type="match status" value="1"/>
</dbReference>
<evidence type="ECO:0000256" key="4">
    <source>
        <dbReference type="ARBA" id="ARBA00022737"/>
    </source>
</evidence>
<protein>
    <recommendedName>
        <fullName evidence="6">Leucine-rich repeat-containing N-terminal plant-type domain-containing protein</fullName>
    </recommendedName>
</protein>
<keyword evidence="5" id="KW-0472">Membrane</keyword>
<dbReference type="GO" id="GO:0016020">
    <property type="term" value="C:membrane"/>
    <property type="evidence" value="ECO:0007669"/>
    <property type="project" value="UniProtKB-SubCell"/>
</dbReference>
<organism evidence="7 8">
    <name type="scientific">Punica granatum</name>
    <name type="common">Pomegranate</name>
    <dbReference type="NCBI Taxonomy" id="22663"/>
    <lineage>
        <taxon>Eukaryota</taxon>
        <taxon>Viridiplantae</taxon>
        <taxon>Streptophyta</taxon>
        <taxon>Embryophyta</taxon>
        <taxon>Tracheophyta</taxon>
        <taxon>Spermatophyta</taxon>
        <taxon>Magnoliopsida</taxon>
        <taxon>eudicotyledons</taxon>
        <taxon>Gunneridae</taxon>
        <taxon>Pentapetalae</taxon>
        <taxon>rosids</taxon>
        <taxon>malvids</taxon>
        <taxon>Myrtales</taxon>
        <taxon>Lythraceae</taxon>
        <taxon>Punica</taxon>
    </lineage>
</organism>
<dbReference type="Proteomes" id="UP000197138">
    <property type="component" value="Unassembled WGS sequence"/>
</dbReference>
<evidence type="ECO:0000259" key="6">
    <source>
        <dbReference type="Pfam" id="PF08263"/>
    </source>
</evidence>
<keyword evidence="2" id="KW-0433">Leucine-rich repeat</keyword>
<accession>A0A218WK58</accession>
<dbReference type="InterPro" id="IPR032675">
    <property type="entry name" value="LRR_dom_sf"/>
</dbReference>
<dbReference type="Pfam" id="PF13855">
    <property type="entry name" value="LRR_8"/>
    <property type="match status" value="1"/>
</dbReference>
<dbReference type="PANTHER" id="PTHR47988">
    <property type="entry name" value="SOMATIC EMBRYOGENESIS RECEPTOR KINASE 1"/>
    <property type="match status" value="1"/>
</dbReference>
<dbReference type="Gene3D" id="3.80.10.10">
    <property type="entry name" value="Ribonuclease Inhibitor"/>
    <property type="match status" value="1"/>
</dbReference>
<dbReference type="SUPFAM" id="SSF52058">
    <property type="entry name" value="L domain-like"/>
    <property type="match status" value="1"/>
</dbReference>
<dbReference type="EMBL" id="MTKT01004273">
    <property type="protein sequence ID" value="OWM72621.1"/>
    <property type="molecule type" value="Genomic_DNA"/>
</dbReference>
<feature type="domain" description="Leucine-rich repeat-containing N-terminal plant-type" evidence="6">
    <location>
        <begin position="29"/>
        <end position="67"/>
    </location>
</feature>
<dbReference type="AlphaFoldDB" id="A0A218WK58"/>
<dbReference type="PRINTS" id="PR00019">
    <property type="entry name" value="LEURICHRPT"/>
</dbReference>
<evidence type="ECO:0000256" key="3">
    <source>
        <dbReference type="ARBA" id="ARBA00022729"/>
    </source>
</evidence>
<evidence type="ECO:0000313" key="8">
    <source>
        <dbReference type="Proteomes" id="UP000197138"/>
    </source>
</evidence>
<name>A0A218WK58_PUNGR</name>
<evidence type="ECO:0000256" key="5">
    <source>
        <dbReference type="ARBA" id="ARBA00023136"/>
    </source>
</evidence>
<keyword evidence="4" id="KW-0677">Repeat</keyword>